<organism evidence="1 2">
    <name type="scientific">Marinoscillum furvescens DSM 4134</name>
    <dbReference type="NCBI Taxonomy" id="1122208"/>
    <lineage>
        <taxon>Bacteria</taxon>
        <taxon>Pseudomonadati</taxon>
        <taxon>Bacteroidota</taxon>
        <taxon>Cytophagia</taxon>
        <taxon>Cytophagales</taxon>
        <taxon>Reichenbachiellaceae</taxon>
        <taxon>Marinoscillum</taxon>
    </lineage>
</organism>
<evidence type="ECO:0000313" key="1">
    <source>
        <dbReference type="EMBL" id="REE00383.1"/>
    </source>
</evidence>
<accession>A0A3D9L440</accession>
<dbReference type="AlphaFoldDB" id="A0A3D9L440"/>
<sequence length="41" mass="4708">NQELTLDVSDLNQGVYLLNFIDTEKSGSKTIVSHKIFIRRD</sequence>
<feature type="non-terminal residue" evidence="1">
    <location>
        <position position="1"/>
    </location>
</feature>
<evidence type="ECO:0000313" key="2">
    <source>
        <dbReference type="Proteomes" id="UP000256779"/>
    </source>
</evidence>
<reference evidence="1 2" key="1">
    <citation type="submission" date="2018-07" db="EMBL/GenBank/DDBJ databases">
        <title>Genomic Encyclopedia of Type Strains, Phase IV (KMG-IV): sequencing the most valuable type-strain genomes for metagenomic binning, comparative biology and taxonomic classification.</title>
        <authorList>
            <person name="Goeker M."/>
        </authorList>
    </citation>
    <scope>NUCLEOTIDE SEQUENCE [LARGE SCALE GENOMIC DNA]</scope>
    <source>
        <strain evidence="1 2">DSM 4134</strain>
    </source>
</reference>
<dbReference type="EMBL" id="QREG01000005">
    <property type="protein sequence ID" value="REE00383.1"/>
    <property type="molecule type" value="Genomic_DNA"/>
</dbReference>
<comment type="caution">
    <text evidence="1">The sequence shown here is derived from an EMBL/GenBank/DDBJ whole genome shotgun (WGS) entry which is preliminary data.</text>
</comment>
<keyword evidence="2" id="KW-1185">Reference proteome</keyword>
<name>A0A3D9L440_MARFU</name>
<protein>
    <submittedName>
        <fullName evidence="1">Uncharacterized protein</fullName>
    </submittedName>
</protein>
<dbReference type="Proteomes" id="UP000256779">
    <property type="component" value="Unassembled WGS sequence"/>
</dbReference>
<gene>
    <name evidence="1" type="ORF">C7460_1051</name>
</gene>
<proteinExistence type="predicted"/>